<feature type="domain" description="TPM" evidence="2">
    <location>
        <begin position="31"/>
        <end position="153"/>
    </location>
</feature>
<organism evidence="3 5">
    <name type="scientific">Nitrosomonas ureae</name>
    <dbReference type="NCBI Taxonomy" id="44577"/>
    <lineage>
        <taxon>Bacteria</taxon>
        <taxon>Pseudomonadati</taxon>
        <taxon>Pseudomonadota</taxon>
        <taxon>Betaproteobacteria</taxon>
        <taxon>Nitrosomonadales</taxon>
        <taxon>Nitrosomonadaceae</taxon>
        <taxon>Nitrosomonas</taxon>
    </lineage>
</organism>
<evidence type="ECO:0000313" key="4">
    <source>
        <dbReference type="EMBL" id="SOD20591.1"/>
    </source>
</evidence>
<name>A0A0S3ALD2_9PROT</name>
<proteinExistence type="predicted"/>
<evidence type="ECO:0000259" key="2">
    <source>
        <dbReference type="Pfam" id="PF04536"/>
    </source>
</evidence>
<reference evidence="4 6" key="3">
    <citation type="submission" date="2017-09" db="EMBL/GenBank/DDBJ databases">
        <authorList>
            <person name="Ehlers B."/>
            <person name="Leendertz F.H."/>
        </authorList>
    </citation>
    <scope>NUCLEOTIDE SEQUENCE [LARGE SCALE GENOMIC DNA]</scope>
    <source>
        <strain evidence="4 6">Nm42</strain>
    </source>
</reference>
<evidence type="ECO:0000313" key="3">
    <source>
        <dbReference type="EMBL" id="SDU28214.1"/>
    </source>
</evidence>
<dbReference type="Gene3D" id="3.10.310.50">
    <property type="match status" value="1"/>
</dbReference>
<accession>A0A0S3ALD2</accession>
<dbReference type="PANTHER" id="PTHR30373:SF2">
    <property type="entry name" value="UPF0603 PROTEIN YGCG"/>
    <property type="match status" value="1"/>
</dbReference>
<protein>
    <recommendedName>
        <fullName evidence="2">TPM domain-containing protein</fullName>
    </recommendedName>
</protein>
<keyword evidence="1" id="KW-0472">Membrane</keyword>
<gene>
    <name evidence="3" type="ORF">SAMN05216406_14319</name>
    <name evidence="4" type="ORF">SAMN06297164_2630</name>
</gene>
<reference evidence="3" key="2">
    <citation type="submission" date="2016-10" db="EMBL/GenBank/DDBJ databases">
        <authorList>
            <person name="de Groot N.N."/>
        </authorList>
    </citation>
    <scope>NUCLEOTIDE SEQUENCE [LARGE SCALE GENOMIC DNA]</scope>
    <source>
        <strain evidence="3">Nm10</strain>
    </source>
</reference>
<feature type="transmembrane region" description="Helical" evidence="1">
    <location>
        <begin position="226"/>
        <end position="243"/>
    </location>
</feature>
<sequence length="286" mass="30300">MFFRIITLLTILLAIASVRAEMAIPSLKAHVTDLTGTLSAHETAQLEHQLAAFEKAKGSQIAILIVPTTQPYAIEQYSMQVVETRKIGRKDINDGVLLLIAKNDRMLRIEVGYGLEGTLPDATAKRIISEIITPRFKQGRFAEGIQAGIEAIIGLINGETLPLPSNTHNNISPSTYPNIENLIVILIFSTVIGRILQVHLGRIVGAGVTGIGLGFVGWSLFSSVAIAILIAAIVFILNLFIHINPGIYRTGRGNWSNSGFRGGGSGGGGFSGGGGSFGGGGASGRW</sequence>
<dbReference type="AlphaFoldDB" id="A0A0S3ALD2"/>
<dbReference type="Pfam" id="PF04536">
    <property type="entry name" value="TPM_phosphatase"/>
    <property type="match status" value="1"/>
</dbReference>
<dbReference type="EMBL" id="OCMU01000002">
    <property type="protein sequence ID" value="SOD20591.1"/>
    <property type="molecule type" value="Genomic_DNA"/>
</dbReference>
<keyword evidence="1" id="KW-0812">Transmembrane</keyword>
<dbReference type="Proteomes" id="UP000219335">
    <property type="component" value="Unassembled WGS sequence"/>
</dbReference>
<dbReference type="EMBL" id="FNLN01000043">
    <property type="protein sequence ID" value="SDU28214.1"/>
    <property type="molecule type" value="Genomic_DNA"/>
</dbReference>
<dbReference type="Proteomes" id="UP000182882">
    <property type="component" value="Unassembled WGS sequence"/>
</dbReference>
<dbReference type="PANTHER" id="PTHR30373">
    <property type="entry name" value="UPF0603 PROTEIN YGCG"/>
    <property type="match status" value="1"/>
</dbReference>
<dbReference type="InterPro" id="IPR007621">
    <property type="entry name" value="TPM_dom"/>
</dbReference>
<dbReference type="KEGG" id="nur:ATY38_12460"/>
<evidence type="ECO:0000313" key="6">
    <source>
        <dbReference type="Proteomes" id="UP000219335"/>
    </source>
</evidence>
<evidence type="ECO:0000256" key="1">
    <source>
        <dbReference type="SAM" id="Phobius"/>
    </source>
</evidence>
<feature type="transmembrane region" description="Helical" evidence="1">
    <location>
        <begin position="203"/>
        <end position="220"/>
    </location>
</feature>
<keyword evidence="5" id="KW-1185">Reference proteome</keyword>
<reference evidence="5" key="1">
    <citation type="submission" date="2016-10" db="EMBL/GenBank/DDBJ databases">
        <authorList>
            <person name="Varghese N."/>
            <person name="Submissions S."/>
        </authorList>
    </citation>
    <scope>NUCLEOTIDE SEQUENCE [LARGE SCALE GENOMIC DNA]</scope>
    <source>
        <strain evidence="5">Nm10</strain>
    </source>
</reference>
<keyword evidence="1" id="KW-1133">Transmembrane helix</keyword>
<evidence type="ECO:0000313" key="5">
    <source>
        <dbReference type="Proteomes" id="UP000182882"/>
    </source>
</evidence>